<organism evidence="11 12">
    <name type="scientific">Clitoria ternatea</name>
    <name type="common">Butterfly pea</name>
    <dbReference type="NCBI Taxonomy" id="43366"/>
    <lineage>
        <taxon>Eukaryota</taxon>
        <taxon>Viridiplantae</taxon>
        <taxon>Streptophyta</taxon>
        <taxon>Embryophyta</taxon>
        <taxon>Tracheophyta</taxon>
        <taxon>Spermatophyta</taxon>
        <taxon>Magnoliopsida</taxon>
        <taxon>eudicotyledons</taxon>
        <taxon>Gunneridae</taxon>
        <taxon>Pentapetalae</taxon>
        <taxon>rosids</taxon>
        <taxon>fabids</taxon>
        <taxon>Fabales</taxon>
        <taxon>Fabaceae</taxon>
        <taxon>Papilionoideae</taxon>
        <taxon>50 kb inversion clade</taxon>
        <taxon>NPAAA clade</taxon>
        <taxon>indigoferoid/millettioid clade</taxon>
        <taxon>Phaseoleae</taxon>
        <taxon>Clitoria</taxon>
    </lineage>
</organism>
<evidence type="ECO:0000256" key="9">
    <source>
        <dbReference type="SAM" id="MobiDB-lite"/>
    </source>
</evidence>
<feature type="transmembrane region" description="Helical" evidence="8">
    <location>
        <begin position="114"/>
        <end position="140"/>
    </location>
</feature>
<keyword evidence="5 8" id="KW-0812">Transmembrane</keyword>
<dbReference type="EMBL" id="JAYKXN010000002">
    <property type="protein sequence ID" value="KAK7311320.1"/>
    <property type="molecule type" value="Genomic_DNA"/>
</dbReference>
<feature type="region of interest" description="Disordered" evidence="9">
    <location>
        <begin position="1"/>
        <end position="23"/>
    </location>
</feature>
<dbReference type="Pfam" id="PF04535">
    <property type="entry name" value="CASP_dom"/>
    <property type="match status" value="1"/>
</dbReference>
<evidence type="ECO:0000256" key="8">
    <source>
        <dbReference type="RuleBase" id="RU361233"/>
    </source>
</evidence>
<feature type="domain" description="Casparian strip membrane protein" evidence="10">
    <location>
        <begin position="38"/>
        <end position="177"/>
    </location>
</feature>
<evidence type="ECO:0000259" key="10">
    <source>
        <dbReference type="Pfam" id="PF04535"/>
    </source>
</evidence>
<comment type="subunit">
    <text evidence="3 8">Homodimer and heterodimers.</text>
</comment>
<evidence type="ECO:0000313" key="11">
    <source>
        <dbReference type="EMBL" id="KAK7311320.1"/>
    </source>
</evidence>
<keyword evidence="12" id="KW-1185">Reference proteome</keyword>
<evidence type="ECO:0000313" key="12">
    <source>
        <dbReference type="Proteomes" id="UP001359559"/>
    </source>
</evidence>
<evidence type="ECO:0000256" key="5">
    <source>
        <dbReference type="ARBA" id="ARBA00022692"/>
    </source>
</evidence>
<dbReference type="Proteomes" id="UP001359559">
    <property type="component" value="Unassembled WGS sequence"/>
</dbReference>
<dbReference type="InterPro" id="IPR006702">
    <property type="entry name" value="CASP_dom"/>
</dbReference>
<dbReference type="AlphaFoldDB" id="A0AAN9K4V9"/>
<comment type="similarity">
    <text evidence="2 8">Belongs to the Casparian strip membrane proteins (CASP) family.</text>
</comment>
<protein>
    <recommendedName>
        <fullName evidence="8">CASP-like protein</fullName>
    </recommendedName>
</protein>
<comment type="subcellular location">
    <subcellularLocation>
        <location evidence="1 8">Cell membrane</location>
        <topology evidence="1 8">Multi-pass membrane protein</topology>
    </subcellularLocation>
</comment>
<feature type="transmembrane region" description="Helical" evidence="8">
    <location>
        <begin position="31"/>
        <end position="53"/>
    </location>
</feature>
<evidence type="ECO:0000256" key="7">
    <source>
        <dbReference type="ARBA" id="ARBA00023136"/>
    </source>
</evidence>
<evidence type="ECO:0000256" key="3">
    <source>
        <dbReference type="ARBA" id="ARBA00011489"/>
    </source>
</evidence>
<dbReference type="InterPro" id="IPR006459">
    <property type="entry name" value="CASP/CASPL"/>
</dbReference>
<comment type="caution">
    <text evidence="11">The sequence shown here is derived from an EMBL/GenBank/DDBJ whole genome shotgun (WGS) entry which is preliminary data.</text>
</comment>
<dbReference type="PANTHER" id="PTHR33573:SF47">
    <property type="entry name" value="CASP-LIKE PROTEIN 1U1"/>
    <property type="match status" value="1"/>
</dbReference>
<dbReference type="NCBIfam" id="TIGR01569">
    <property type="entry name" value="A_tha_TIGR01569"/>
    <property type="match status" value="1"/>
</dbReference>
<proteinExistence type="inferred from homology"/>
<sequence>MAPPSSLSLQPKTASQMADTKRSSTTQQHRILLMAIDILRILAIVLTATSIAVTVTNHQTVFIFGLRLEAHYYYSPSFKFFVAANGVVCAMSLLTLIINLVLRKQASERKHYYFFLFLHDMVMTVLLIAGCAAVTAIGYVGQFGEEHVGWQPICDHVHKFCRTNLVSILLSYFAFCAYFGLTILSAYKCISFSSNN</sequence>
<evidence type="ECO:0000256" key="4">
    <source>
        <dbReference type="ARBA" id="ARBA00022475"/>
    </source>
</evidence>
<accession>A0AAN9K4V9</accession>
<dbReference type="GO" id="GO:0005886">
    <property type="term" value="C:plasma membrane"/>
    <property type="evidence" value="ECO:0007669"/>
    <property type="project" value="UniProtKB-SubCell"/>
</dbReference>
<evidence type="ECO:0000256" key="2">
    <source>
        <dbReference type="ARBA" id="ARBA00007651"/>
    </source>
</evidence>
<gene>
    <name evidence="11" type="ORF">RJT34_09377</name>
</gene>
<name>A0AAN9K4V9_CLITE</name>
<keyword evidence="7 8" id="KW-0472">Membrane</keyword>
<dbReference type="PANTHER" id="PTHR33573">
    <property type="entry name" value="CASP-LIKE PROTEIN 4A4"/>
    <property type="match status" value="1"/>
</dbReference>
<feature type="transmembrane region" description="Helical" evidence="8">
    <location>
        <begin position="165"/>
        <end position="187"/>
    </location>
</feature>
<keyword evidence="6 8" id="KW-1133">Transmembrane helix</keyword>
<evidence type="ECO:0000256" key="6">
    <source>
        <dbReference type="ARBA" id="ARBA00022989"/>
    </source>
</evidence>
<feature type="transmembrane region" description="Helical" evidence="8">
    <location>
        <begin position="80"/>
        <end position="102"/>
    </location>
</feature>
<reference evidence="11 12" key="1">
    <citation type="submission" date="2024-01" db="EMBL/GenBank/DDBJ databases">
        <title>The genomes of 5 underutilized Papilionoideae crops provide insights into root nodulation and disease resistance.</title>
        <authorList>
            <person name="Yuan L."/>
        </authorList>
    </citation>
    <scope>NUCLEOTIDE SEQUENCE [LARGE SCALE GENOMIC DNA]</scope>
    <source>
        <strain evidence="11">LY-2023</strain>
        <tissue evidence="11">Leaf</tissue>
    </source>
</reference>
<evidence type="ECO:0000256" key="1">
    <source>
        <dbReference type="ARBA" id="ARBA00004651"/>
    </source>
</evidence>
<keyword evidence="4 8" id="KW-1003">Cell membrane</keyword>